<organism evidence="8 9">
    <name type="scientific">Glonium stellatum</name>
    <dbReference type="NCBI Taxonomy" id="574774"/>
    <lineage>
        <taxon>Eukaryota</taxon>
        <taxon>Fungi</taxon>
        <taxon>Dikarya</taxon>
        <taxon>Ascomycota</taxon>
        <taxon>Pezizomycotina</taxon>
        <taxon>Dothideomycetes</taxon>
        <taxon>Pleosporomycetidae</taxon>
        <taxon>Gloniales</taxon>
        <taxon>Gloniaceae</taxon>
        <taxon>Glonium</taxon>
    </lineage>
</organism>
<dbReference type="OrthoDB" id="341482at2759"/>
<name>A0A8E2F100_9PEZI</name>
<protein>
    <submittedName>
        <fullName evidence="8">Uncharacterized protein</fullName>
    </submittedName>
</protein>
<evidence type="ECO:0000256" key="6">
    <source>
        <dbReference type="ARBA" id="ARBA00023132"/>
    </source>
</evidence>
<dbReference type="PANTHER" id="PTHR13257">
    <property type="entry name" value="NUCLEOPORIN NUP84-RELATED"/>
    <property type="match status" value="1"/>
</dbReference>
<dbReference type="PANTHER" id="PTHR13257:SF0">
    <property type="entry name" value="NUCLEAR PORE COMPLEX PROTEIN NUP88"/>
    <property type="match status" value="1"/>
</dbReference>
<keyword evidence="2" id="KW-0813">Transport</keyword>
<dbReference type="GO" id="GO:0006606">
    <property type="term" value="P:protein import into nucleus"/>
    <property type="evidence" value="ECO:0007669"/>
    <property type="project" value="TreeGrafter"/>
</dbReference>
<keyword evidence="7" id="KW-0539">Nucleus</keyword>
<dbReference type="GO" id="GO:0017056">
    <property type="term" value="F:structural constituent of nuclear pore"/>
    <property type="evidence" value="ECO:0007669"/>
    <property type="project" value="InterPro"/>
</dbReference>
<dbReference type="GO" id="GO:0006406">
    <property type="term" value="P:mRNA export from nucleus"/>
    <property type="evidence" value="ECO:0007669"/>
    <property type="project" value="TreeGrafter"/>
</dbReference>
<keyword evidence="9" id="KW-1185">Reference proteome</keyword>
<evidence type="ECO:0000256" key="7">
    <source>
        <dbReference type="ARBA" id="ARBA00023242"/>
    </source>
</evidence>
<evidence type="ECO:0000256" key="3">
    <source>
        <dbReference type="ARBA" id="ARBA00022816"/>
    </source>
</evidence>
<evidence type="ECO:0000256" key="2">
    <source>
        <dbReference type="ARBA" id="ARBA00022448"/>
    </source>
</evidence>
<keyword evidence="5" id="KW-0811">Translocation</keyword>
<evidence type="ECO:0000313" key="9">
    <source>
        <dbReference type="Proteomes" id="UP000250140"/>
    </source>
</evidence>
<evidence type="ECO:0000313" key="8">
    <source>
        <dbReference type="EMBL" id="OCL08466.1"/>
    </source>
</evidence>
<sequence length="750" mass="84143">MAIVTAHTIYIAVLPDPSHLNTEDTSPLKLKTFQLGPTAHVLEQSSIASVIWHPLGYRGRCLVTVTKDAVVRLWELNRADRSTFSEPTLAVDLKKLANATSADENLSASKYGASKGFSPDSFELEVAAACFGGSLNQEGIHGWAPMTLWVAMKEGDVYALCPLLPSKWQLKRTSSTSTFMQFLMASIHSKYASIQENHTASPDDRRTSRQQLSWLSDITCQEPLVECEFFEEIIEVYSRPASTPSIPKLQGPFTLAPDFGGDFELTDIIISGLKTLDENKGGDGKDGIPVSVVCLLTSNCDIHICLDLEGVEGQWLPSGKSQHFLPIDDPEHNLIVFETVHILPNGADGKLELSHPTITADIHSGYSFFVTHERGIFYISMSSWIQKLEQELSTAQNEGAEFRLNLFLDDARSLVEHTIRVSKERYEKSSIDIASCVIIDDSDIGYFLLTTVNGEPCAAALDVSIDDVFLDDPVVERHMSLDMGDLPQRLELRQSYQPPQAFWMRSELASFIEHRVPARRRGSLKEEVKLSPATLELLMNSHRILSQETHQLGLAAADLFRRCERLKEEFRDQIFRASQLATRIDGVTGDDEDDFDADEERIVGSAKIEKRLEEVKLKQHNLISQHERIRKKLAKVGARELTEKEEAWVVELDKMDHSIDGNQTDGVNRENGEVPTWQRFDEVKRLKNDLMMQANKAGADTEDEDANGIVRVPSEFRKQRVGRVMELLERETALVDAATQRLNRLNIQAS</sequence>
<evidence type="ECO:0000256" key="1">
    <source>
        <dbReference type="ARBA" id="ARBA00004567"/>
    </source>
</evidence>
<accession>A0A8E2F100</accession>
<dbReference type="GO" id="GO:0000056">
    <property type="term" value="P:ribosomal small subunit export from nucleus"/>
    <property type="evidence" value="ECO:0007669"/>
    <property type="project" value="InterPro"/>
</dbReference>
<evidence type="ECO:0000256" key="5">
    <source>
        <dbReference type="ARBA" id="ARBA00023010"/>
    </source>
</evidence>
<evidence type="ECO:0000256" key="4">
    <source>
        <dbReference type="ARBA" id="ARBA00022927"/>
    </source>
</evidence>
<dbReference type="EMBL" id="KV749653">
    <property type="protein sequence ID" value="OCL08466.1"/>
    <property type="molecule type" value="Genomic_DNA"/>
</dbReference>
<keyword evidence="3" id="KW-0509">mRNA transport</keyword>
<keyword evidence="6" id="KW-0906">Nuclear pore complex</keyword>
<reference evidence="8 9" key="1">
    <citation type="journal article" date="2016" name="Nat. Commun.">
        <title>Ectomycorrhizal ecology is imprinted in the genome of the dominant symbiotic fungus Cenococcum geophilum.</title>
        <authorList>
            <consortium name="DOE Joint Genome Institute"/>
            <person name="Peter M."/>
            <person name="Kohler A."/>
            <person name="Ohm R.A."/>
            <person name="Kuo A."/>
            <person name="Krutzmann J."/>
            <person name="Morin E."/>
            <person name="Arend M."/>
            <person name="Barry K.W."/>
            <person name="Binder M."/>
            <person name="Choi C."/>
            <person name="Clum A."/>
            <person name="Copeland A."/>
            <person name="Grisel N."/>
            <person name="Haridas S."/>
            <person name="Kipfer T."/>
            <person name="LaButti K."/>
            <person name="Lindquist E."/>
            <person name="Lipzen A."/>
            <person name="Maire R."/>
            <person name="Meier B."/>
            <person name="Mihaltcheva S."/>
            <person name="Molinier V."/>
            <person name="Murat C."/>
            <person name="Poggeler S."/>
            <person name="Quandt C.A."/>
            <person name="Sperisen C."/>
            <person name="Tritt A."/>
            <person name="Tisserant E."/>
            <person name="Crous P.W."/>
            <person name="Henrissat B."/>
            <person name="Nehls U."/>
            <person name="Egli S."/>
            <person name="Spatafora J.W."/>
            <person name="Grigoriev I.V."/>
            <person name="Martin F.M."/>
        </authorList>
    </citation>
    <scope>NUCLEOTIDE SEQUENCE [LARGE SCALE GENOMIC DNA]</scope>
    <source>
        <strain evidence="8 9">CBS 207.34</strain>
    </source>
</reference>
<proteinExistence type="predicted"/>
<dbReference type="GO" id="GO:0005643">
    <property type="term" value="C:nuclear pore"/>
    <property type="evidence" value="ECO:0007669"/>
    <property type="project" value="UniProtKB-SubCell"/>
</dbReference>
<dbReference type="Proteomes" id="UP000250140">
    <property type="component" value="Unassembled WGS sequence"/>
</dbReference>
<keyword evidence="4" id="KW-0653">Protein transport</keyword>
<gene>
    <name evidence="8" type="ORF">AOQ84DRAFT_364084</name>
</gene>
<dbReference type="AlphaFoldDB" id="A0A8E2F100"/>
<comment type="subcellular location">
    <subcellularLocation>
        <location evidence="1">Nucleus</location>
        <location evidence="1">Nuclear pore complex</location>
    </subcellularLocation>
</comment>
<dbReference type="GO" id="GO:0000055">
    <property type="term" value="P:ribosomal large subunit export from nucleus"/>
    <property type="evidence" value="ECO:0007669"/>
    <property type="project" value="InterPro"/>
</dbReference>
<dbReference type="InterPro" id="IPR037700">
    <property type="entry name" value="NUP88/NUP82"/>
</dbReference>